<evidence type="ECO:0000313" key="1">
    <source>
        <dbReference type="EMBL" id="GJD96897.1"/>
    </source>
</evidence>
<reference evidence="1" key="1">
    <citation type="journal article" date="2021" name="Front. Microbiol.">
        <title>Comprehensive Comparative Genomics and Phenotyping of Methylobacterium Species.</title>
        <authorList>
            <person name="Alessa O."/>
            <person name="Ogura Y."/>
            <person name="Fujitani Y."/>
            <person name="Takami H."/>
            <person name="Hayashi T."/>
            <person name="Sahin N."/>
            <person name="Tani A."/>
        </authorList>
    </citation>
    <scope>NUCLEOTIDE SEQUENCE</scope>
    <source>
        <strain evidence="1">DSM 19015</strain>
    </source>
</reference>
<keyword evidence="2" id="KW-1185">Reference proteome</keyword>
<proteinExistence type="predicted"/>
<sequence>MRVFQVRQATTGSILWTGAAAGDASALEAMAHEAGYLDAAHIPQAILDRGLKVEVLNL</sequence>
<gene>
    <name evidence="1" type="ORF">OCOJLMKI_4124</name>
</gene>
<name>A0ABQ4S566_9HYPH</name>
<dbReference type="EMBL" id="BPQP01000072">
    <property type="protein sequence ID" value="GJD96897.1"/>
    <property type="molecule type" value="Genomic_DNA"/>
</dbReference>
<accession>A0ABQ4S566</accession>
<evidence type="ECO:0000313" key="2">
    <source>
        <dbReference type="Proteomes" id="UP001055125"/>
    </source>
</evidence>
<dbReference type="RefSeq" id="WP_238245990.1">
    <property type="nucleotide sequence ID" value="NZ_BPQP01000072.1"/>
</dbReference>
<protein>
    <submittedName>
        <fullName evidence="1">Uncharacterized protein</fullName>
    </submittedName>
</protein>
<reference evidence="1" key="2">
    <citation type="submission" date="2021-08" db="EMBL/GenBank/DDBJ databases">
        <authorList>
            <person name="Tani A."/>
            <person name="Ola A."/>
            <person name="Ogura Y."/>
            <person name="Katsura K."/>
            <person name="Hayashi T."/>
        </authorList>
    </citation>
    <scope>NUCLEOTIDE SEQUENCE</scope>
    <source>
        <strain evidence="1">DSM 19015</strain>
    </source>
</reference>
<dbReference type="Proteomes" id="UP001055125">
    <property type="component" value="Unassembled WGS sequence"/>
</dbReference>
<organism evidence="1 2">
    <name type="scientific">Methylobacterium iners</name>
    <dbReference type="NCBI Taxonomy" id="418707"/>
    <lineage>
        <taxon>Bacteria</taxon>
        <taxon>Pseudomonadati</taxon>
        <taxon>Pseudomonadota</taxon>
        <taxon>Alphaproteobacteria</taxon>
        <taxon>Hyphomicrobiales</taxon>
        <taxon>Methylobacteriaceae</taxon>
        <taxon>Methylobacterium</taxon>
    </lineage>
</organism>
<comment type="caution">
    <text evidence="1">The sequence shown here is derived from an EMBL/GenBank/DDBJ whole genome shotgun (WGS) entry which is preliminary data.</text>
</comment>